<feature type="compositionally biased region" description="Gly residues" evidence="1">
    <location>
        <begin position="59"/>
        <end position="68"/>
    </location>
</feature>
<gene>
    <name evidence="2" type="ORF">HKX05_10725</name>
    <name evidence="3" type="ORF">HLV41_18035</name>
</gene>
<sequence length="585" mass="61159">MMGREFPAEPVMATTEEATFALVTDKQSDARESAHRLLTVGGSVLPLVALAACGDGGSGGTASAGGGTASTAGSSTPVVVVTPPPTATEASRFLAQATMGATRSTMDAVVSRGYDGWLTDQFALPRATSHWDWLVANGYDAAANRNIVAGLDPTLWRQMIVEPDQLRQRVGMALLDILVVGIDGIGDAWRAFSIAAYVDTLLDNAFGNYRDILGAITTSFAMGSYLTFLNNRKANATTGAQPDENYARELMQLFTLGLYQLNMDGSPKMNGSQPIETYGQADVSGLARVFTGLSPATSDSSTPARYRMPLVMNAGINETGASSFLGTTVSGGGMAAVKTALDTIFAHPNVPPFISKQLIQRLVTSNPSPAYVTRVATKFADNGQGVRGDMKAVIRAILLDSEARSVPTTATAGKLREPVLRLTGWARAFAASSPSNAWAIGDTSNAATRLGQAKGHSPSVFNFYRPGYTPPGTTLASSGLVAPEFQIANEQSVVGYVNFMYGVIANGIGDVKADYSAILTKAADTQGLVDEVNLVLAAGQLSTTTLAAIRDAVDSVSATATNGPVNRVGIAILLTMASPDYLTLR</sequence>
<dbReference type="InterPro" id="IPR014917">
    <property type="entry name" value="DUF1800"/>
</dbReference>
<dbReference type="PANTHER" id="PTHR43737:SF1">
    <property type="entry name" value="DUF1501 DOMAIN-CONTAINING PROTEIN"/>
    <property type="match status" value="1"/>
</dbReference>
<reference evidence="4 5" key="1">
    <citation type="submission" date="2020-05" db="EMBL/GenBank/DDBJ databases">
        <title>Draft Genome Sequences of Sphingomonas sp. Isolated from the International Space Station.</title>
        <authorList>
            <person name="Bijlani S."/>
            <person name="Singh N.K."/>
            <person name="Mason C.E."/>
            <person name="Wang C.C."/>
            <person name="Venkateswaran K."/>
        </authorList>
    </citation>
    <scope>NUCLEOTIDE SEQUENCE [LARGE SCALE GENOMIC DNA]</scope>
    <source>
        <strain evidence="2 5">IIF7SW-B5</strain>
        <strain evidence="3">ISS-IIF7SWP</strain>
    </source>
</reference>
<proteinExistence type="predicted"/>
<feature type="compositionally biased region" description="Low complexity" evidence="1">
    <location>
        <begin position="69"/>
        <end position="78"/>
    </location>
</feature>
<name>A0A7Y7UT15_9SPHN</name>
<evidence type="ECO:0000313" key="3">
    <source>
        <dbReference type="EMBL" id="NVP32940.1"/>
    </source>
</evidence>
<dbReference type="EMBL" id="JABYQV010000021">
    <property type="protein sequence ID" value="NVP32940.1"/>
    <property type="molecule type" value="Genomic_DNA"/>
</dbReference>
<evidence type="ECO:0000313" key="5">
    <source>
        <dbReference type="Proteomes" id="UP000557656"/>
    </source>
</evidence>
<dbReference type="EMBL" id="JABEOV010000015">
    <property type="protein sequence ID" value="NNG53825.1"/>
    <property type="molecule type" value="Genomic_DNA"/>
</dbReference>
<evidence type="ECO:0000313" key="4">
    <source>
        <dbReference type="Proteomes" id="UP000531581"/>
    </source>
</evidence>
<dbReference type="PANTHER" id="PTHR43737">
    <property type="entry name" value="BLL7424 PROTEIN"/>
    <property type="match status" value="1"/>
</dbReference>
<protein>
    <submittedName>
        <fullName evidence="3">DUF1800 domain-containing protein</fullName>
    </submittedName>
</protein>
<comment type="caution">
    <text evidence="3">The sequence shown here is derived from an EMBL/GenBank/DDBJ whole genome shotgun (WGS) entry which is preliminary data.</text>
</comment>
<evidence type="ECO:0000313" key="2">
    <source>
        <dbReference type="EMBL" id="NNG53825.1"/>
    </source>
</evidence>
<organism evidence="3 4">
    <name type="scientific">Sphingomonas sanguinis</name>
    <dbReference type="NCBI Taxonomy" id="33051"/>
    <lineage>
        <taxon>Bacteria</taxon>
        <taxon>Pseudomonadati</taxon>
        <taxon>Pseudomonadota</taxon>
        <taxon>Alphaproteobacteria</taxon>
        <taxon>Sphingomonadales</taxon>
        <taxon>Sphingomonadaceae</taxon>
        <taxon>Sphingomonas</taxon>
    </lineage>
</organism>
<feature type="region of interest" description="Disordered" evidence="1">
    <location>
        <begin position="59"/>
        <end position="78"/>
    </location>
</feature>
<accession>A0A7Y7UT15</accession>
<evidence type="ECO:0000256" key="1">
    <source>
        <dbReference type="SAM" id="MobiDB-lite"/>
    </source>
</evidence>
<dbReference type="AlphaFoldDB" id="A0A7Y7UT15"/>
<keyword evidence="5" id="KW-1185">Reference proteome</keyword>
<dbReference type="Proteomes" id="UP000531581">
    <property type="component" value="Unassembled WGS sequence"/>
</dbReference>
<dbReference type="Pfam" id="PF08811">
    <property type="entry name" value="DUF1800"/>
    <property type="match status" value="1"/>
</dbReference>
<dbReference type="Proteomes" id="UP000557656">
    <property type="component" value="Unassembled WGS sequence"/>
</dbReference>